<protein>
    <submittedName>
        <fullName evidence="1">Spore coat protein H</fullName>
    </submittedName>
</protein>
<evidence type="ECO:0000313" key="2">
    <source>
        <dbReference type="Proteomes" id="UP000680638"/>
    </source>
</evidence>
<dbReference type="EMBL" id="BORW01000008">
    <property type="protein sequence ID" value="GIO67305.1"/>
    <property type="molecule type" value="Genomic_DNA"/>
</dbReference>
<accession>A0ABQ4LVL3</accession>
<dbReference type="PANTHER" id="PTHR40050">
    <property type="entry name" value="INNER SPORE COAT PROTEIN H"/>
    <property type="match status" value="1"/>
</dbReference>
<keyword evidence="2" id="KW-1185">Reference proteome</keyword>
<sequence length="352" mass="41411">MGLPVYRIAIKDKDLKQMENHIWSDRFFPATLSNGNGSPQAIRIRYRGGHTREYPKKSYEIRTSRATYHFNAEYDDPSLIRNALSFHFFNMIGVPSPSTQHCVLQLNGVNQGVYLRIEAVNQTFFRVRKLPARSIIYAVNDNATFDLNNVSTNTPKTSLFSGYRLIKGRGEDRLRLMRFIRNIHAKRGKTLEKYLNQRLYMDNFLTWLSGAVLTGNYDGFRHNYTIFEYRKRKAYGFLPWDYEGTWGRNCYGKEVASNLVSIKGHNKLTGKVLAYSANRQRYKEILEEILASSFTAHQLMPVVRNMLRQIEDDVYRDPKYKWPLGMFLNEHNVIYAYIENRRRDIRRELQTL</sequence>
<dbReference type="Proteomes" id="UP000680638">
    <property type="component" value="Unassembled WGS sequence"/>
</dbReference>
<dbReference type="Pfam" id="PF08757">
    <property type="entry name" value="CotH"/>
    <property type="match status" value="1"/>
</dbReference>
<keyword evidence="1" id="KW-0167">Capsid protein</keyword>
<proteinExistence type="predicted"/>
<name>A0ABQ4LVL3_9BACL</name>
<organism evidence="1 2">
    <name type="scientific">Paenibacillus cookii</name>
    <dbReference type="NCBI Taxonomy" id="157839"/>
    <lineage>
        <taxon>Bacteria</taxon>
        <taxon>Bacillati</taxon>
        <taxon>Bacillota</taxon>
        <taxon>Bacilli</taxon>
        <taxon>Bacillales</taxon>
        <taxon>Paenibacillaceae</taxon>
        <taxon>Paenibacillus</taxon>
    </lineage>
</organism>
<gene>
    <name evidence="1" type="ORF">J21TS3_21260</name>
</gene>
<evidence type="ECO:0000313" key="1">
    <source>
        <dbReference type="EMBL" id="GIO67305.1"/>
    </source>
</evidence>
<dbReference type="InterPro" id="IPR014867">
    <property type="entry name" value="Spore_coat_CotH_CotH2/3/7"/>
</dbReference>
<keyword evidence="1" id="KW-0946">Virion</keyword>
<dbReference type="RefSeq" id="WP_212949504.1">
    <property type="nucleotide sequence ID" value="NZ_BORW01000008.1"/>
</dbReference>
<dbReference type="PANTHER" id="PTHR40050:SF1">
    <property type="entry name" value="INNER SPORE COAT PROTEIN H"/>
    <property type="match status" value="1"/>
</dbReference>
<reference evidence="1 2" key="1">
    <citation type="submission" date="2021-03" db="EMBL/GenBank/DDBJ databases">
        <title>Antimicrobial resistance genes in bacteria isolated from Japanese honey, and their potential for conferring macrolide and lincosamide resistance in the American foulbrood pathogen Paenibacillus larvae.</title>
        <authorList>
            <person name="Okamoto M."/>
            <person name="Kumagai M."/>
            <person name="Kanamori H."/>
            <person name="Takamatsu D."/>
        </authorList>
    </citation>
    <scope>NUCLEOTIDE SEQUENCE [LARGE SCALE GENOMIC DNA]</scope>
    <source>
        <strain evidence="1 2">J21TS3</strain>
    </source>
</reference>
<comment type="caution">
    <text evidence="1">The sequence shown here is derived from an EMBL/GenBank/DDBJ whole genome shotgun (WGS) entry which is preliminary data.</text>
</comment>